<evidence type="ECO:0000313" key="4">
    <source>
        <dbReference type="Proteomes" id="UP000243797"/>
    </source>
</evidence>
<dbReference type="InterPro" id="IPR050587">
    <property type="entry name" value="GNT1/Glycosyltrans_8"/>
</dbReference>
<dbReference type="OrthoDB" id="2014201at2759"/>
<keyword evidence="2" id="KW-0812">Transmembrane</keyword>
<dbReference type="InterPro" id="IPR029044">
    <property type="entry name" value="Nucleotide-diphossugar_trans"/>
</dbReference>
<dbReference type="PANTHER" id="PTHR11183">
    <property type="entry name" value="GLYCOGENIN SUBFAMILY MEMBER"/>
    <property type="match status" value="1"/>
</dbReference>
<dbReference type="SUPFAM" id="SSF53448">
    <property type="entry name" value="Nucleotide-diphospho-sugar transferases"/>
    <property type="match status" value="1"/>
</dbReference>
<feature type="compositionally biased region" description="Basic and acidic residues" evidence="1">
    <location>
        <begin position="111"/>
        <end position="144"/>
    </location>
</feature>
<keyword evidence="2" id="KW-1133">Transmembrane helix</keyword>
<keyword evidence="2" id="KW-0472">Membrane</keyword>
<evidence type="ECO:0000256" key="2">
    <source>
        <dbReference type="SAM" id="Phobius"/>
    </source>
</evidence>
<sequence length="462" mass="53227">MATFSRSSRQAPQWVRSKPFYSFATFAVLAFFFVVFVSFTPYPVSVPSSVASISTHSRDFLKQHINIEHIEHALHQEKPVTHDTDTSQKEYEDPLTTHHKVTSPQDAPTLEWDKPSHPRPSSYHEEQKEEESIAQHDDTPHEDSYQSGISPPRPVNAEPLAVHIPGVKAKHAFATFLVGADKAALNGTEDRYFIATRLLIYQVLHAKETRTNDKTTPFIVLVTDRVSEEQRERLRKDGAAVVQVPGVTAPWLKPLVPGWDDVLTKLRLYEFVDFERIAFLDVDTILAKPIGDIFDDPAVREQKTLPHEHQRMRGAIKEPDSYVFAGNAEHTREHHFPPTQDHRDWPNRHYLNAGFFVLKPDPYMLKYYMSVLNTPNSFVSDFPEQNLMNEIHSHGRNMPWLQLNTMYNIHYPTMEDIEAGAKTIHEKYWIGKPGPLRMWMEAKRRQMEGYYEAMDELASTSS</sequence>
<dbReference type="Proteomes" id="UP000243797">
    <property type="component" value="Unassembled WGS sequence"/>
</dbReference>
<name>A0A2K1QTX1_9PEZI</name>
<protein>
    <submittedName>
        <fullName evidence="3">Uncharacterized protein</fullName>
    </submittedName>
</protein>
<dbReference type="STRING" id="2082308.A0A2K1QTX1"/>
<reference evidence="3 4" key="1">
    <citation type="submission" date="2017-06" db="EMBL/GenBank/DDBJ databases">
        <title>Draft genome sequence of a variant of Elsinoe murrayae.</title>
        <authorList>
            <person name="Cheng Q."/>
        </authorList>
    </citation>
    <scope>NUCLEOTIDE SEQUENCE [LARGE SCALE GENOMIC DNA]</scope>
    <source>
        <strain evidence="3 4">CQ-2017a</strain>
    </source>
</reference>
<proteinExistence type="predicted"/>
<keyword evidence="4" id="KW-1185">Reference proteome</keyword>
<organism evidence="3 4">
    <name type="scientific">Sphaceloma murrayae</name>
    <dbReference type="NCBI Taxonomy" id="2082308"/>
    <lineage>
        <taxon>Eukaryota</taxon>
        <taxon>Fungi</taxon>
        <taxon>Dikarya</taxon>
        <taxon>Ascomycota</taxon>
        <taxon>Pezizomycotina</taxon>
        <taxon>Dothideomycetes</taxon>
        <taxon>Dothideomycetidae</taxon>
        <taxon>Myriangiales</taxon>
        <taxon>Elsinoaceae</taxon>
        <taxon>Sphaceloma</taxon>
    </lineage>
</organism>
<accession>A0A2K1QTX1</accession>
<dbReference type="InParanoid" id="A0A2K1QTX1"/>
<dbReference type="AlphaFoldDB" id="A0A2K1QTX1"/>
<evidence type="ECO:0000313" key="3">
    <source>
        <dbReference type="EMBL" id="PNS18514.1"/>
    </source>
</evidence>
<feature type="compositionally biased region" description="Basic and acidic residues" evidence="1">
    <location>
        <begin position="72"/>
        <end position="96"/>
    </location>
</feature>
<feature type="region of interest" description="Disordered" evidence="1">
    <location>
        <begin position="72"/>
        <end position="156"/>
    </location>
</feature>
<dbReference type="Gene3D" id="3.90.550.10">
    <property type="entry name" value="Spore Coat Polysaccharide Biosynthesis Protein SpsA, Chain A"/>
    <property type="match status" value="1"/>
</dbReference>
<dbReference type="EMBL" id="NKHZ01000039">
    <property type="protein sequence ID" value="PNS18514.1"/>
    <property type="molecule type" value="Genomic_DNA"/>
</dbReference>
<comment type="caution">
    <text evidence="3">The sequence shown here is derived from an EMBL/GenBank/DDBJ whole genome shotgun (WGS) entry which is preliminary data.</text>
</comment>
<gene>
    <name evidence="3" type="ORF">CAC42_5053</name>
</gene>
<feature type="transmembrane region" description="Helical" evidence="2">
    <location>
        <begin position="20"/>
        <end position="39"/>
    </location>
</feature>
<evidence type="ECO:0000256" key="1">
    <source>
        <dbReference type="SAM" id="MobiDB-lite"/>
    </source>
</evidence>